<gene>
    <name evidence="1" type="ORF">SAMN05421835_101780</name>
</gene>
<name>A0A1I3L1I4_9PSEU</name>
<sequence>MQVALAPAALGARVTVVARRTDRLDAIVGKTAAIGGQALAGRADITDEEQAHGLGDIRRTLINPDPADKAEVYHPGKRTVRVETNLDPHSWGYGKCPRGN</sequence>
<dbReference type="AlphaFoldDB" id="A0A1I3L1I4"/>
<organism evidence="1 2">
    <name type="scientific">Amycolatopsis sacchari</name>
    <dbReference type="NCBI Taxonomy" id="115433"/>
    <lineage>
        <taxon>Bacteria</taxon>
        <taxon>Bacillati</taxon>
        <taxon>Actinomycetota</taxon>
        <taxon>Actinomycetes</taxon>
        <taxon>Pseudonocardiales</taxon>
        <taxon>Pseudonocardiaceae</taxon>
        <taxon>Amycolatopsis</taxon>
    </lineage>
</organism>
<dbReference type="SUPFAM" id="SSF51735">
    <property type="entry name" value="NAD(P)-binding Rossmann-fold domains"/>
    <property type="match status" value="1"/>
</dbReference>
<evidence type="ECO:0000313" key="1">
    <source>
        <dbReference type="EMBL" id="SFI78570.1"/>
    </source>
</evidence>
<dbReference type="Proteomes" id="UP000199025">
    <property type="component" value="Unassembled WGS sequence"/>
</dbReference>
<dbReference type="RefSeq" id="WP_177228522.1">
    <property type="nucleotide sequence ID" value="NZ_FORP01000001.1"/>
</dbReference>
<dbReference type="InterPro" id="IPR036291">
    <property type="entry name" value="NAD(P)-bd_dom_sf"/>
</dbReference>
<evidence type="ECO:0008006" key="3">
    <source>
        <dbReference type="Google" id="ProtNLM"/>
    </source>
</evidence>
<reference evidence="1 2" key="1">
    <citation type="submission" date="2016-10" db="EMBL/GenBank/DDBJ databases">
        <authorList>
            <person name="de Groot N.N."/>
        </authorList>
    </citation>
    <scope>NUCLEOTIDE SEQUENCE [LARGE SCALE GENOMIC DNA]</scope>
    <source>
        <strain evidence="1 2">DSM 44468</strain>
    </source>
</reference>
<dbReference type="Gene3D" id="3.40.50.720">
    <property type="entry name" value="NAD(P)-binding Rossmann-like Domain"/>
    <property type="match status" value="1"/>
</dbReference>
<evidence type="ECO:0000313" key="2">
    <source>
        <dbReference type="Proteomes" id="UP000199025"/>
    </source>
</evidence>
<proteinExistence type="predicted"/>
<accession>A0A1I3L1I4</accession>
<keyword evidence="2" id="KW-1185">Reference proteome</keyword>
<protein>
    <recommendedName>
        <fullName evidence="3">Short chain dehydrogenase</fullName>
    </recommendedName>
</protein>
<dbReference type="EMBL" id="FORP01000001">
    <property type="protein sequence ID" value="SFI78570.1"/>
    <property type="molecule type" value="Genomic_DNA"/>
</dbReference>